<feature type="region of interest" description="Disordered" evidence="1">
    <location>
        <begin position="594"/>
        <end position="630"/>
    </location>
</feature>
<evidence type="ECO:0000313" key="3">
    <source>
        <dbReference type="Proteomes" id="UP000245768"/>
    </source>
</evidence>
<feature type="region of interest" description="Disordered" evidence="1">
    <location>
        <begin position="92"/>
        <end position="117"/>
    </location>
</feature>
<name>A0A316YYN9_9BASI</name>
<dbReference type="RefSeq" id="XP_025381499.1">
    <property type="nucleotide sequence ID" value="XM_025525497.1"/>
</dbReference>
<keyword evidence="3" id="KW-1185">Reference proteome</keyword>
<feature type="compositionally biased region" description="Low complexity" evidence="1">
    <location>
        <begin position="46"/>
        <end position="56"/>
    </location>
</feature>
<feature type="region of interest" description="Disordered" evidence="1">
    <location>
        <begin position="400"/>
        <end position="550"/>
    </location>
</feature>
<organism evidence="2 3">
    <name type="scientific">Acaromyces ingoldii</name>
    <dbReference type="NCBI Taxonomy" id="215250"/>
    <lineage>
        <taxon>Eukaryota</taxon>
        <taxon>Fungi</taxon>
        <taxon>Dikarya</taxon>
        <taxon>Basidiomycota</taxon>
        <taxon>Ustilaginomycotina</taxon>
        <taxon>Exobasidiomycetes</taxon>
        <taxon>Exobasidiales</taxon>
        <taxon>Cryptobasidiaceae</taxon>
        <taxon>Acaromyces</taxon>
    </lineage>
</organism>
<feature type="region of interest" description="Disordered" evidence="1">
    <location>
        <begin position="187"/>
        <end position="240"/>
    </location>
</feature>
<evidence type="ECO:0000256" key="1">
    <source>
        <dbReference type="SAM" id="MobiDB-lite"/>
    </source>
</evidence>
<accession>A0A316YYN9</accession>
<feature type="compositionally biased region" description="Low complexity" evidence="1">
    <location>
        <begin position="12"/>
        <end position="29"/>
    </location>
</feature>
<protein>
    <submittedName>
        <fullName evidence="2">Uncharacterized protein</fullName>
    </submittedName>
</protein>
<dbReference type="InParanoid" id="A0A316YYN9"/>
<feature type="compositionally biased region" description="Basic and acidic residues" evidence="1">
    <location>
        <begin position="601"/>
        <end position="610"/>
    </location>
</feature>
<gene>
    <name evidence="2" type="ORF">FA10DRAFT_45638</name>
</gene>
<feature type="compositionally biased region" description="Low complexity" evidence="1">
    <location>
        <begin position="197"/>
        <end position="240"/>
    </location>
</feature>
<feature type="compositionally biased region" description="Acidic residues" evidence="1">
    <location>
        <begin position="497"/>
        <end position="517"/>
    </location>
</feature>
<feature type="region of interest" description="Disordered" evidence="1">
    <location>
        <begin position="1"/>
        <end position="62"/>
    </location>
</feature>
<dbReference type="GeneID" id="37047413"/>
<dbReference type="Proteomes" id="UP000245768">
    <property type="component" value="Unassembled WGS sequence"/>
</dbReference>
<dbReference type="OrthoDB" id="10682317at2759"/>
<sequence>MASIQVSIGAMDDANPSLSPSSSARRNSLAVLSRASSTPPRANIEPLSLSSPSSSSAYDATGEASHPMASYSLGRKTYLPLVTPALDRSEPFFHDHKVGTGNRKPRRTSMPASASHARMDLDDLVREAQRRSRLVQRRDLHIPHDAVSRPLFNAIISNLSNASSPAAASDKAARVAADLIALRRRSALQTSSHSHKAAAAVSQPNSPTPTSAAPASLGAMASSGDSSTATSSSAASQRRASVRSQQLSLLASQARMVSVGSSSVKTAKRAEAVVKGVVRQAVEQRRSSTMAERGLLVCGGGGGGSRSAPVSEPTSPVLSPLTAAAAAAVAAATAGSNPVGEIAADSLRDPTRQWEATLAQPETATAFMEGASELAKDWANGFYAYERSWAGDALRREKRRLSGEDDGSEEEGAAASTTEAGDEEVRKRMRRTKSSEGLRRQSGSDCPVFRDSSSPRAEREAEEEEVSGLKKKTRSVSFKLVVDDDDDDEMGRKNKEEEEEEDKEGEEEEEEEEEEAGEGQQQLDKVAVRSTSTSSADDAKSASAPAGGGLVGVLNEFASLLETRQETCQGLEKLARDARELAGTRLEPVVRVTASAPPELDVARGAKIGEDGDEDDDVDDEEDEEGLQEE</sequence>
<proteinExistence type="predicted"/>
<reference evidence="2 3" key="1">
    <citation type="journal article" date="2018" name="Mol. Biol. Evol.">
        <title>Broad Genomic Sampling Reveals a Smut Pathogenic Ancestry of the Fungal Clade Ustilaginomycotina.</title>
        <authorList>
            <person name="Kijpornyongpan T."/>
            <person name="Mondo S.J."/>
            <person name="Barry K."/>
            <person name="Sandor L."/>
            <person name="Lee J."/>
            <person name="Lipzen A."/>
            <person name="Pangilinan J."/>
            <person name="LaButti K."/>
            <person name="Hainaut M."/>
            <person name="Henrissat B."/>
            <person name="Grigoriev I.V."/>
            <person name="Spatafora J.W."/>
            <person name="Aime M.C."/>
        </authorList>
    </citation>
    <scope>NUCLEOTIDE SEQUENCE [LARGE SCALE GENOMIC DNA]</scope>
    <source>
        <strain evidence="2 3">MCA 4198</strain>
    </source>
</reference>
<dbReference type="EMBL" id="KZ819634">
    <property type="protein sequence ID" value="PWN94301.1"/>
    <property type="molecule type" value="Genomic_DNA"/>
</dbReference>
<feature type="compositionally biased region" description="Low complexity" evidence="1">
    <location>
        <begin position="528"/>
        <end position="545"/>
    </location>
</feature>
<feature type="compositionally biased region" description="Acidic residues" evidence="1">
    <location>
        <begin position="611"/>
        <end position="630"/>
    </location>
</feature>
<evidence type="ECO:0000313" key="2">
    <source>
        <dbReference type="EMBL" id="PWN94301.1"/>
    </source>
</evidence>
<dbReference type="AlphaFoldDB" id="A0A316YYN9"/>